<evidence type="ECO:0000256" key="1">
    <source>
        <dbReference type="ARBA" id="ARBA00022450"/>
    </source>
</evidence>
<keyword evidence="1" id="KW-0596">Phosphopantetheine</keyword>
<reference evidence="3 4" key="1">
    <citation type="submission" date="2019-04" db="EMBL/GenBank/DDBJ databases">
        <title>Friends and foes A comparative genomics study of 23 Aspergillus species from section Flavi.</title>
        <authorList>
            <consortium name="DOE Joint Genome Institute"/>
            <person name="Kjaerbolling I."/>
            <person name="Vesth T."/>
            <person name="Frisvad J.C."/>
            <person name="Nybo J.L."/>
            <person name="Theobald S."/>
            <person name="Kildgaard S."/>
            <person name="Isbrandt T."/>
            <person name="Kuo A."/>
            <person name="Sato A."/>
            <person name="Lyhne E.K."/>
            <person name="Kogle M.E."/>
            <person name="Wiebenga A."/>
            <person name="Kun R.S."/>
            <person name="Lubbers R.J."/>
            <person name="Makela M.R."/>
            <person name="Barry K."/>
            <person name="Chovatia M."/>
            <person name="Clum A."/>
            <person name="Daum C."/>
            <person name="Haridas S."/>
            <person name="He G."/>
            <person name="LaButti K."/>
            <person name="Lipzen A."/>
            <person name="Mondo S."/>
            <person name="Riley R."/>
            <person name="Salamov A."/>
            <person name="Simmons B.A."/>
            <person name="Magnuson J.K."/>
            <person name="Henrissat B."/>
            <person name="Mortensen U.H."/>
            <person name="Larsen T.O."/>
            <person name="Devries R.P."/>
            <person name="Grigoriev I.V."/>
            <person name="Machida M."/>
            <person name="Baker S.E."/>
            <person name="Andersen M.R."/>
        </authorList>
    </citation>
    <scope>NUCLEOTIDE SEQUENCE [LARGE SCALE GENOMIC DNA]</scope>
    <source>
        <strain evidence="3 4">CBS 117626</strain>
    </source>
</reference>
<proteinExistence type="predicted"/>
<dbReference type="GO" id="GO:0044550">
    <property type="term" value="P:secondary metabolite biosynthetic process"/>
    <property type="evidence" value="ECO:0007669"/>
    <property type="project" value="TreeGrafter"/>
</dbReference>
<dbReference type="GO" id="GO:0005737">
    <property type="term" value="C:cytoplasm"/>
    <property type="evidence" value="ECO:0007669"/>
    <property type="project" value="TreeGrafter"/>
</dbReference>
<dbReference type="GO" id="GO:0031177">
    <property type="term" value="F:phosphopantetheine binding"/>
    <property type="evidence" value="ECO:0007669"/>
    <property type="project" value="TreeGrafter"/>
</dbReference>
<dbReference type="OrthoDB" id="416786at2759"/>
<dbReference type="GO" id="GO:0043041">
    <property type="term" value="P:amino acid activation for nonribosomal peptide biosynthetic process"/>
    <property type="evidence" value="ECO:0007669"/>
    <property type="project" value="TreeGrafter"/>
</dbReference>
<organism evidence="3 4">
    <name type="scientific">Aspergillus tamarii</name>
    <dbReference type="NCBI Taxonomy" id="41984"/>
    <lineage>
        <taxon>Eukaryota</taxon>
        <taxon>Fungi</taxon>
        <taxon>Dikarya</taxon>
        <taxon>Ascomycota</taxon>
        <taxon>Pezizomycotina</taxon>
        <taxon>Eurotiomycetes</taxon>
        <taxon>Eurotiomycetidae</taxon>
        <taxon>Eurotiales</taxon>
        <taxon>Aspergillaceae</taxon>
        <taxon>Aspergillus</taxon>
        <taxon>Aspergillus subgen. Circumdati</taxon>
    </lineage>
</organism>
<keyword evidence="2" id="KW-0597">Phosphoprotein</keyword>
<dbReference type="PANTHER" id="PTHR45527:SF1">
    <property type="entry name" value="FATTY ACID SYNTHASE"/>
    <property type="match status" value="1"/>
</dbReference>
<dbReference type="EMBL" id="ML738597">
    <property type="protein sequence ID" value="KAE8165931.1"/>
    <property type="molecule type" value="Genomic_DNA"/>
</dbReference>
<keyword evidence="4" id="KW-1185">Reference proteome</keyword>
<evidence type="ECO:0000313" key="4">
    <source>
        <dbReference type="Proteomes" id="UP000326950"/>
    </source>
</evidence>
<dbReference type="InterPro" id="IPR042099">
    <property type="entry name" value="ANL_N_sf"/>
</dbReference>
<name>A0A5N6V7P6_ASPTM</name>
<dbReference type="Gene3D" id="3.40.50.12780">
    <property type="entry name" value="N-terminal domain of ligase-like"/>
    <property type="match status" value="1"/>
</dbReference>
<dbReference type="PANTHER" id="PTHR45527">
    <property type="entry name" value="NONRIBOSOMAL PEPTIDE SYNTHETASE"/>
    <property type="match status" value="1"/>
</dbReference>
<sequence length="159" mass="17720">MAGERVDPCDMDRVPDGCQLMNGYWPAECSVVASVQTDLRRVSNASNIGHPTGAAFWAVCPHNHQQLVPVGARAFIEPPGWLLDARNGQASRVYLTGDLVKWQADGSWSYVGRKDTQVKIHVRRIELGDIECHARRWFTDAMDVFAEIANRSLIAVFVL</sequence>
<dbReference type="Proteomes" id="UP000326950">
    <property type="component" value="Unassembled WGS sequence"/>
</dbReference>
<gene>
    <name evidence="3" type="ORF">BDV40DRAFT_297048</name>
</gene>
<evidence type="ECO:0000256" key="2">
    <source>
        <dbReference type="ARBA" id="ARBA00022553"/>
    </source>
</evidence>
<evidence type="ECO:0000313" key="3">
    <source>
        <dbReference type="EMBL" id="KAE8165931.1"/>
    </source>
</evidence>
<accession>A0A5N6V7P6</accession>
<dbReference type="SUPFAM" id="SSF56801">
    <property type="entry name" value="Acetyl-CoA synthetase-like"/>
    <property type="match status" value="1"/>
</dbReference>
<protein>
    <submittedName>
        <fullName evidence="3">Uncharacterized protein</fullName>
    </submittedName>
</protein>
<dbReference type="AlphaFoldDB" id="A0A5N6V7P6"/>